<dbReference type="InterPro" id="IPR009057">
    <property type="entry name" value="Homeodomain-like_sf"/>
</dbReference>
<evidence type="ECO:0000256" key="1">
    <source>
        <dbReference type="ARBA" id="ARBA00023125"/>
    </source>
</evidence>
<organism evidence="3 4">
    <name type="scientific">Choiromyces venosus 120613-1</name>
    <dbReference type="NCBI Taxonomy" id="1336337"/>
    <lineage>
        <taxon>Eukaryota</taxon>
        <taxon>Fungi</taxon>
        <taxon>Dikarya</taxon>
        <taxon>Ascomycota</taxon>
        <taxon>Pezizomycotina</taxon>
        <taxon>Pezizomycetes</taxon>
        <taxon>Pezizales</taxon>
        <taxon>Tuberaceae</taxon>
        <taxon>Choiromyces</taxon>
    </lineage>
</organism>
<evidence type="ECO:0000313" key="4">
    <source>
        <dbReference type="Proteomes" id="UP000276215"/>
    </source>
</evidence>
<name>A0A3N4J6D0_9PEZI</name>
<evidence type="ECO:0000259" key="2">
    <source>
        <dbReference type="PROSITE" id="PS51253"/>
    </source>
</evidence>
<dbReference type="GO" id="GO:0005634">
    <property type="term" value="C:nucleus"/>
    <property type="evidence" value="ECO:0007669"/>
    <property type="project" value="TreeGrafter"/>
</dbReference>
<dbReference type="GO" id="GO:0003677">
    <property type="term" value="F:DNA binding"/>
    <property type="evidence" value="ECO:0007669"/>
    <property type="project" value="UniProtKB-KW"/>
</dbReference>
<dbReference type="PANTHER" id="PTHR19303:SF57">
    <property type="entry name" value="HTH CENPB-TYPE DOMAIN-CONTAINING PROTEIN"/>
    <property type="match status" value="1"/>
</dbReference>
<dbReference type="OrthoDB" id="5876240at2759"/>
<evidence type="ECO:0000313" key="3">
    <source>
        <dbReference type="EMBL" id="RPA93849.1"/>
    </source>
</evidence>
<dbReference type="PANTHER" id="PTHR19303">
    <property type="entry name" value="TRANSPOSON"/>
    <property type="match status" value="1"/>
</dbReference>
<feature type="domain" description="HTH CENPB-type" evidence="2">
    <location>
        <begin position="130"/>
        <end position="203"/>
    </location>
</feature>
<dbReference type="InterPro" id="IPR050863">
    <property type="entry name" value="CenT-Element_Derived"/>
</dbReference>
<dbReference type="Proteomes" id="UP000276215">
    <property type="component" value="Unassembled WGS sequence"/>
</dbReference>
<gene>
    <name evidence="3" type="ORF">L873DRAFT_1846902</name>
</gene>
<dbReference type="AlphaFoldDB" id="A0A3N4J6D0"/>
<sequence>MAESSHATQVHASILNTVDVNVFNDRISSQLPVAKNHPGPKCVAISSNSRPKTIFRPPISAARKSYTVRYKLQVLAYLHQASIPDGTQSANQLRRPTLVETSHQFKIPVPNISRWKLAESKLLTRVGTERRSRIGKRKWPVLEKELYDAFQAHRKQGKIVRRGFFRIKAKLLFQQYHPNEGVFRFSNGWFNGFLNWYNISLRFGTNKATKIPMDLFNTLVNFAQFNRRNSQIREGDIPATIGRYQLRNICNMDQTPLPFEFLSGQTYNLKVFADGRNYVKPLIFYRGKGLGAAVLQEMKEYDPQVVVKFNPTAYANSSNMVEWLQEQLIPILENHPTLLAVDLFSGHRTEDVLNTMKANDITVSVIPAGCTSIVQPLDISINRPFKELLREKIEEGEERMIEREEALVGTGRRLAGSKVGCRRIMTTWAIGEAWEEFCTEWQEVIIRSFTMVGLSLPLDGSHDRSHLSLKGVDMERFMEDIQNWQVGGIENTGDEDNEEIIPEAEDNSEAIDYVVGPLRTEE</sequence>
<dbReference type="InterPro" id="IPR006600">
    <property type="entry name" value="HTH_CenpB_DNA-bd_dom"/>
</dbReference>
<keyword evidence="4" id="KW-1185">Reference proteome</keyword>
<reference evidence="3 4" key="1">
    <citation type="journal article" date="2018" name="Nat. Ecol. Evol.">
        <title>Pezizomycetes genomes reveal the molecular basis of ectomycorrhizal truffle lifestyle.</title>
        <authorList>
            <person name="Murat C."/>
            <person name="Payen T."/>
            <person name="Noel B."/>
            <person name="Kuo A."/>
            <person name="Morin E."/>
            <person name="Chen J."/>
            <person name="Kohler A."/>
            <person name="Krizsan K."/>
            <person name="Balestrini R."/>
            <person name="Da Silva C."/>
            <person name="Montanini B."/>
            <person name="Hainaut M."/>
            <person name="Levati E."/>
            <person name="Barry K.W."/>
            <person name="Belfiori B."/>
            <person name="Cichocki N."/>
            <person name="Clum A."/>
            <person name="Dockter R.B."/>
            <person name="Fauchery L."/>
            <person name="Guy J."/>
            <person name="Iotti M."/>
            <person name="Le Tacon F."/>
            <person name="Lindquist E.A."/>
            <person name="Lipzen A."/>
            <person name="Malagnac F."/>
            <person name="Mello A."/>
            <person name="Molinier V."/>
            <person name="Miyauchi S."/>
            <person name="Poulain J."/>
            <person name="Riccioni C."/>
            <person name="Rubini A."/>
            <person name="Sitrit Y."/>
            <person name="Splivallo R."/>
            <person name="Traeger S."/>
            <person name="Wang M."/>
            <person name="Zifcakova L."/>
            <person name="Wipf D."/>
            <person name="Zambonelli A."/>
            <person name="Paolocci F."/>
            <person name="Nowrousian M."/>
            <person name="Ottonello S."/>
            <person name="Baldrian P."/>
            <person name="Spatafora J.W."/>
            <person name="Henrissat B."/>
            <person name="Nagy L.G."/>
            <person name="Aury J.M."/>
            <person name="Wincker P."/>
            <person name="Grigoriev I.V."/>
            <person name="Bonfante P."/>
            <person name="Martin F.M."/>
        </authorList>
    </citation>
    <scope>NUCLEOTIDE SEQUENCE [LARGE SCALE GENOMIC DNA]</scope>
    <source>
        <strain evidence="3 4">120613-1</strain>
    </source>
</reference>
<accession>A0A3N4J6D0</accession>
<keyword evidence="1" id="KW-0238">DNA-binding</keyword>
<proteinExistence type="predicted"/>
<dbReference type="Pfam" id="PF03184">
    <property type="entry name" value="DDE_1"/>
    <property type="match status" value="1"/>
</dbReference>
<dbReference type="Pfam" id="PF03221">
    <property type="entry name" value="HTH_Tnp_Tc5"/>
    <property type="match status" value="1"/>
</dbReference>
<dbReference type="SUPFAM" id="SSF46689">
    <property type="entry name" value="Homeodomain-like"/>
    <property type="match status" value="1"/>
</dbReference>
<dbReference type="EMBL" id="ML120445">
    <property type="protein sequence ID" value="RPA93849.1"/>
    <property type="molecule type" value="Genomic_DNA"/>
</dbReference>
<dbReference type="InterPro" id="IPR004875">
    <property type="entry name" value="DDE_SF_endonuclease_dom"/>
</dbReference>
<protein>
    <recommendedName>
        <fullName evidence="2">HTH CENPB-type domain-containing protein</fullName>
    </recommendedName>
</protein>
<dbReference type="PROSITE" id="PS51253">
    <property type="entry name" value="HTH_CENPB"/>
    <property type="match status" value="1"/>
</dbReference>
<dbReference type="Gene3D" id="1.10.10.60">
    <property type="entry name" value="Homeodomain-like"/>
    <property type="match status" value="1"/>
</dbReference>